<dbReference type="InterPro" id="IPR033730">
    <property type="entry name" value="ProRS_core_prok"/>
</dbReference>
<dbReference type="InterPro" id="IPR004500">
    <property type="entry name" value="Pro-tRNA-synth_IIa_bac-type"/>
</dbReference>
<reference evidence="13" key="1">
    <citation type="journal article" date="2019" name="Int. J. Syst. Evol. Microbiol.">
        <title>The Global Catalogue of Microorganisms (GCM) 10K type strain sequencing project: providing services to taxonomists for standard genome sequencing and annotation.</title>
        <authorList>
            <consortium name="The Broad Institute Genomics Platform"/>
            <consortium name="The Broad Institute Genome Sequencing Center for Infectious Disease"/>
            <person name="Wu L."/>
            <person name="Ma J."/>
        </authorList>
    </citation>
    <scope>NUCLEOTIDE SEQUENCE [LARGE SCALE GENOMIC DNA]</scope>
    <source>
        <strain evidence="13">YIM 94188</strain>
    </source>
</reference>
<dbReference type="CDD" id="cd00861">
    <property type="entry name" value="ProRS_anticodon_short"/>
    <property type="match status" value="1"/>
</dbReference>
<dbReference type="GO" id="GO:0004827">
    <property type="term" value="F:proline-tRNA ligase activity"/>
    <property type="evidence" value="ECO:0007669"/>
    <property type="project" value="UniProtKB-EC"/>
</dbReference>
<dbReference type="Gene3D" id="3.30.930.10">
    <property type="entry name" value="Bira Bifunctional Protein, Domain 2"/>
    <property type="match status" value="2"/>
</dbReference>
<keyword evidence="8 10" id="KW-0030">Aminoacyl-tRNA synthetase</keyword>
<evidence type="ECO:0000256" key="4">
    <source>
        <dbReference type="ARBA" id="ARBA00022598"/>
    </source>
</evidence>
<evidence type="ECO:0000256" key="2">
    <source>
        <dbReference type="ARBA" id="ARBA00011738"/>
    </source>
</evidence>
<comment type="catalytic activity">
    <reaction evidence="9 10">
        <text>tRNA(Pro) + L-proline + ATP = L-prolyl-tRNA(Pro) + AMP + diphosphate</text>
        <dbReference type="Rhea" id="RHEA:14305"/>
        <dbReference type="Rhea" id="RHEA-COMP:9700"/>
        <dbReference type="Rhea" id="RHEA-COMP:9702"/>
        <dbReference type="ChEBI" id="CHEBI:30616"/>
        <dbReference type="ChEBI" id="CHEBI:33019"/>
        <dbReference type="ChEBI" id="CHEBI:60039"/>
        <dbReference type="ChEBI" id="CHEBI:78442"/>
        <dbReference type="ChEBI" id="CHEBI:78532"/>
        <dbReference type="ChEBI" id="CHEBI:456215"/>
        <dbReference type="EC" id="6.1.1.15"/>
    </reaction>
</comment>
<dbReference type="PRINTS" id="PR01046">
    <property type="entry name" value="TRNASYNTHPRO"/>
</dbReference>
<keyword evidence="4 10" id="KW-0436">Ligase</keyword>
<comment type="caution">
    <text evidence="12">The sequence shown here is derived from an EMBL/GenBank/DDBJ whole genome shotgun (WGS) entry which is preliminary data.</text>
</comment>
<dbReference type="NCBIfam" id="TIGR00409">
    <property type="entry name" value="proS_fam_II"/>
    <property type="match status" value="1"/>
</dbReference>
<dbReference type="PANTHER" id="PTHR42753">
    <property type="entry name" value="MITOCHONDRIAL RIBOSOME PROTEIN L39/PROLYL-TRNA LIGASE FAMILY MEMBER"/>
    <property type="match status" value="1"/>
</dbReference>
<evidence type="ECO:0000256" key="3">
    <source>
        <dbReference type="ARBA" id="ARBA00022490"/>
    </source>
</evidence>
<keyword evidence="13" id="KW-1185">Reference proteome</keyword>
<proteinExistence type="inferred from homology"/>
<dbReference type="PANTHER" id="PTHR42753:SF2">
    <property type="entry name" value="PROLINE--TRNA LIGASE"/>
    <property type="match status" value="1"/>
</dbReference>
<feature type="domain" description="Aminoacyl-transfer RNA synthetases class-II family profile" evidence="11">
    <location>
        <begin position="35"/>
        <end position="486"/>
    </location>
</feature>
<dbReference type="NCBIfam" id="NF006625">
    <property type="entry name" value="PRK09194.1"/>
    <property type="match status" value="1"/>
</dbReference>
<evidence type="ECO:0000256" key="10">
    <source>
        <dbReference type="HAMAP-Rule" id="MF_01569"/>
    </source>
</evidence>
<dbReference type="HAMAP" id="MF_01569">
    <property type="entry name" value="Pro_tRNA_synth_type1"/>
    <property type="match status" value="1"/>
</dbReference>
<dbReference type="Pfam" id="PF04073">
    <property type="entry name" value="tRNA_edit"/>
    <property type="match status" value="1"/>
</dbReference>
<comment type="subunit">
    <text evidence="2 10">Homodimer.</text>
</comment>
<dbReference type="InterPro" id="IPR002314">
    <property type="entry name" value="aa-tRNA-synt_IIb"/>
</dbReference>
<dbReference type="Proteomes" id="UP001596072">
    <property type="component" value="Unassembled WGS sequence"/>
</dbReference>
<keyword evidence="5 10" id="KW-0547">Nucleotide-binding</keyword>
<comment type="similarity">
    <text evidence="10">Belongs to the class-II aminoacyl-tRNA synthetase family. ProS type 1 subfamily.</text>
</comment>
<evidence type="ECO:0000256" key="7">
    <source>
        <dbReference type="ARBA" id="ARBA00022917"/>
    </source>
</evidence>
<evidence type="ECO:0000313" key="12">
    <source>
        <dbReference type="EMBL" id="MFC5728322.1"/>
    </source>
</evidence>
<dbReference type="CDD" id="cd00779">
    <property type="entry name" value="ProRS_core_prok"/>
    <property type="match status" value="1"/>
</dbReference>
<dbReference type="InterPro" id="IPR006195">
    <property type="entry name" value="aa-tRNA-synth_II"/>
</dbReference>
<evidence type="ECO:0000313" key="13">
    <source>
        <dbReference type="Proteomes" id="UP001596072"/>
    </source>
</evidence>
<comment type="domain">
    <text evidence="10">Consists of three domains: the N-terminal catalytic domain, the editing domain and the C-terminal anticodon-binding domain.</text>
</comment>
<dbReference type="InterPro" id="IPR050062">
    <property type="entry name" value="Pro-tRNA_synthetase"/>
</dbReference>
<dbReference type="InterPro" id="IPR036754">
    <property type="entry name" value="YbaK/aa-tRNA-synt-asso_dom_sf"/>
</dbReference>
<dbReference type="EMBL" id="JBHSNS010000001">
    <property type="protein sequence ID" value="MFC5728322.1"/>
    <property type="molecule type" value="Genomic_DNA"/>
</dbReference>
<comment type="function">
    <text evidence="10">Catalyzes the attachment of proline to tRNA(Pro) in a two-step reaction: proline is first activated by ATP to form Pro-AMP and then transferred to the acceptor end of tRNA(Pro). As ProRS can inadvertently accommodate and process non-cognate amino acids such as alanine and cysteine, to avoid such errors it has two additional distinct editing activities against alanine. One activity is designated as 'pretransfer' editing and involves the tRNA(Pro)-independent hydrolysis of activated Ala-AMP. The other activity is designated 'posttransfer' editing and involves deacylation of mischarged Ala-tRNA(Pro). The misacylated Cys-tRNA(Pro) is not edited by ProRS.</text>
</comment>
<dbReference type="InterPro" id="IPR045864">
    <property type="entry name" value="aa-tRNA-synth_II/BPL/LPL"/>
</dbReference>
<dbReference type="InterPro" id="IPR023717">
    <property type="entry name" value="Pro-tRNA-Synthase_IIa_type1"/>
</dbReference>
<dbReference type="InterPro" id="IPR044140">
    <property type="entry name" value="ProRS_anticodon_short"/>
</dbReference>
<dbReference type="PROSITE" id="PS50862">
    <property type="entry name" value="AA_TRNA_LIGASE_II"/>
    <property type="match status" value="1"/>
</dbReference>
<comment type="subcellular location">
    <subcellularLocation>
        <location evidence="1 10">Cytoplasm</location>
    </subcellularLocation>
</comment>
<dbReference type="SUPFAM" id="SSF55681">
    <property type="entry name" value="Class II aaRS and biotin synthetases"/>
    <property type="match status" value="1"/>
</dbReference>
<dbReference type="Pfam" id="PF03129">
    <property type="entry name" value="HGTP_anticodon"/>
    <property type="match status" value="1"/>
</dbReference>
<sequence length="589" mass="64292">MLMRMSTLFLRTLRDDPSDAEVPSHRLLVRAGYIRRAAPGIYSWLPLGLKVLRKVEAIIREEMDAIGAQEVSFPALLPREPYEATGRWTEYGDGIFRLKDRKDADYLLGPTHEEMFTLLVKDLYGSYKDLPLSLYQIQTKYRDEARPRAGLLRGREFTMKDSYSFDVDDAGLEASYVRHREAYVRIFDRLGFEYVIVKATSGAMGGSRSEEFLATAAVGEDTYVRCTKCDYAANVEAVRVRAPEPVPYADAPAAHAEDTPDTPTIQTLVDHLNEKYPREDRPWAAGDTLKIVLVVLKHPDGTREPLAIGVPGDREVDQRRLEGQLEPIEVEPMDAAEMAKHPSLVKGYIGPGVLGEESESGIRYVVDPRVVDGSRWVSGANISGQHVMDLVAGRDFAADGIIEAADVRDGDACPNCEEGALESARGIEMGHVFQLGRKYADALGLQVLDENGKLVTVTMGSYGVGVTRAVAAIAENSLDEIGLCWPRDVAPADIHVVAAGKDAAVFAAAEELVAKLVDAGLDVLYDDRTGKVSPGVKFKDAELIGVPTIVTVGRGVADGTIEAKDRRTGERTELPIDGAVAALVDIVRP</sequence>
<evidence type="ECO:0000256" key="6">
    <source>
        <dbReference type="ARBA" id="ARBA00022840"/>
    </source>
</evidence>
<keyword evidence="6 10" id="KW-0067">ATP-binding</keyword>
<organism evidence="12 13">
    <name type="scientific">Nocardioides vastitatis</name>
    <dbReference type="NCBI Taxonomy" id="2568655"/>
    <lineage>
        <taxon>Bacteria</taxon>
        <taxon>Bacillati</taxon>
        <taxon>Actinomycetota</taxon>
        <taxon>Actinomycetes</taxon>
        <taxon>Propionibacteriales</taxon>
        <taxon>Nocardioidaceae</taxon>
        <taxon>Nocardioides</taxon>
    </lineage>
</organism>
<dbReference type="SUPFAM" id="SSF55826">
    <property type="entry name" value="YbaK/ProRS associated domain"/>
    <property type="match status" value="1"/>
</dbReference>
<accession>A0ABW0ZCL7</accession>
<protein>
    <recommendedName>
        <fullName evidence="10">Proline--tRNA ligase</fullName>
        <ecNumber evidence="10">6.1.1.15</ecNumber>
    </recommendedName>
    <alternativeName>
        <fullName evidence="10">Prolyl-tRNA synthetase</fullName>
        <shortName evidence="10">ProRS</shortName>
    </alternativeName>
</protein>
<dbReference type="Gene3D" id="3.40.50.800">
    <property type="entry name" value="Anticodon-binding domain"/>
    <property type="match status" value="1"/>
</dbReference>
<dbReference type="EC" id="6.1.1.15" evidence="10"/>
<dbReference type="InterPro" id="IPR002316">
    <property type="entry name" value="Pro-tRNA-ligase_IIa"/>
</dbReference>
<evidence type="ECO:0000256" key="1">
    <source>
        <dbReference type="ARBA" id="ARBA00004496"/>
    </source>
</evidence>
<dbReference type="InterPro" id="IPR007214">
    <property type="entry name" value="YbaK/aa-tRNA-synth-assoc-dom"/>
</dbReference>
<evidence type="ECO:0000259" key="11">
    <source>
        <dbReference type="PROSITE" id="PS50862"/>
    </source>
</evidence>
<dbReference type="Pfam" id="PF00587">
    <property type="entry name" value="tRNA-synt_2b"/>
    <property type="match status" value="1"/>
</dbReference>
<keyword evidence="3 10" id="KW-0963">Cytoplasm</keyword>
<evidence type="ECO:0000256" key="8">
    <source>
        <dbReference type="ARBA" id="ARBA00023146"/>
    </source>
</evidence>
<dbReference type="InterPro" id="IPR004154">
    <property type="entry name" value="Anticodon-bd"/>
</dbReference>
<dbReference type="InterPro" id="IPR036621">
    <property type="entry name" value="Anticodon-bd_dom_sf"/>
</dbReference>
<gene>
    <name evidence="10" type="primary">proS</name>
    <name evidence="12" type="ORF">ACFPQB_05295</name>
</gene>
<evidence type="ECO:0000256" key="5">
    <source>
        <dbReference type="ARBA" id="ARBA00022741"/>
    </source>
</evidence>
<dbReference type="RefSeq" id="WP_136432231.1">
    <property type="nucleotide sequence ID" value="NZ_JBHSNS010000001.1"/>
</dbReference>
<name>A0ABW0ZCL7_9ACTN</name>
<dbReference type="SUPFAM" id="SSF52954">
    <property type="entry name" value="Class II aaRS ABD-related"/>
    <property type="match status" value="1"/>
</dbReference>
<keyword evidence="7 10" id="KW-0648">Protein biosynthesis</keyword>
<evidence type="ECO:0000256" key="9">
    <source>
        <dbReference type="ARBA" id="ARBA00047671"/>
    </source>
</evidence>